<evidence type="ECO:0000256" key="1">
    <source>
        <dbReference type="SAM" id="MobiDB-lite"/>
    </source>
</evidence>
<feature type="compositionally biased region" description="Basic residues" evidence="1">
    <location>
        <begin position="135"/>
        <end position="149"/>
    </location>
</feature>
<accession>A0A811N1Y0</accession>
<feature type="region of interest" description="Disordered" evidence="1">
    <location>
        <begin position="15"/>
        <end position="42"/>
    </location>
</feature>
<evidence type="ECO:0000313" key="3">
    <source>
        <dbReference type="Proteomes" id="UP000604825"/>
    </source>
</evidence>
<feature type="region of interest" description="Disordered" evidence="1">
    <location>
        <begin position="61"/>
        <end position="149"/>
    </location>
</feature>
<organism evidence="2 3">
    <name type="scientific">Miscanthus lutarioriparius</name>
    <dbReference type="NCBI Taxonomy" id="422564"/>
    <lineage>
        <taxon>Eukaryota</taxon>
        <taxon>Viridiplantae</taxon>
        <taxon>Streptophyta</taxon>
        <taxon>Embryophyta</taxon>
        <taxon>Tracheophyta</taxon>
        <taxon>Spermatophyta</taxon>
        <taxon>Magnoliopsida</taxon>
        <taxon>Liliopsida</taxon>
        <taxon>Poales</taxon>
        <taxon>Poaceae</taxon>
        <taxon>PACMAD clade</taxon>
        <taxon>Panicoideae</taxon>
        <taxon>Andropogonodae</taxon>
        <taxon>Andropogoneae</taxon>
        <taxon>Saccharinae</taxon>
        <taxon>Miscanthus</taxon>
    </lineage>
</organism>
<comment type="caution">
    <text evidence="2">The sequence shown here is derived from an EMBL/GenBank/DDBJ whole genome shotgun (WGS) entry which is preliminary data.</text>
</comment>
<reference evidence="2" key="1">
    <citation type="submission" date="2020-10" db="EMBL/GenBank/DDBJ databases">
        <authorList>
            <person name="Han B."/>
            <person name="Lu T."/>
            <person name="Zhao Q."/>
            <person name="Huang X."/>
            <person name="Zhao Y."/>
        </authorList>
    </citation>
    <scope>NUCLEOTIDE SEQUENCE</scope>
</reference>
<dbReference type="Proteomes" id="UP000604825">
    <property type="component" value="Unassembled WGS sequence"/>
</dbReference>
<sequence length="149" mass="15941">MGVLFSCPVEEEEDMPAGAALPAPGCGGGGNAGVEPTALKPSLAGSGKLRFERSLGSLIRREQQSPSARLQVDATKIPATSPRATVAPVQPVMPRELARTRVRRRRGRGPAGEPQARGGRRDGAEGVQELPHAPPPRRLRRRRRAELTF</sequence>
<keyword evidence="3" id="KW-1185">Reference proteome</keyword>
<name>A0A811N1Y0_9POAL</name>
<protein>
    <submittedName>
        <fullName evidence="2">Uncharacterized protein</fullName>
    </submittedName>
</protein>
<evidence type="ECO:0000313" key="2">
    <source>
        <dbReference type="EMBL" id="CAD6216973.1"/>
    </source>
</evidence>
<dbReference type="AlphaFoldDB" id="A0A811N1Y0"/>
<gene>
    <name evidence="2" type="ORF">NCGR_LOCUS11124</name>
</gene>
<dbReference type="EMBL" id="CAJGYO010000003">
    <property type="protein sequence ID" value="CAD6216973.1"/>
    <property type="molecule type" value="Genomic_DNA"/>
</dbReference>
<proteinExistence type="predicted"/>